<evidence type="ECO:0000313" key="1">
    <source>
        <dbReference type="EMBL" id="PIS30230.1"/>
    </source>
</evidence>
<protein>
    <submittedName>
        <fullName evidence="1">Uncharacterized protein</fullName>
    </submittedName>
</protein>
<comment type="caution">
    <text evidence="1">The sequence shown here is derived from an EMBL/GenBank/DDBJ whole genome shotgun (WGS) entry which is preliminary data.</text>
</comment>
<dbReference type="Proteomes" id="UP000231343">
    <property type="component" value="Unassembled WGS sequence"/>
</dbReference>
<gene>
    <name evidence="1" type="ORF">COT42_03380</name>
</gene>
<organism evidence="1 2">
    <name type="scientific">Candidatus Saganbacteria bacterium CG08_land_8_20_14_0_20_45_16</name>
    <dbReference type="NCBI Taxonomy" id="2014293"/>
    <lineage>
        <taxon>Bacteria</taxon>
        <taxon>Bacillati</taxon>
        <taxon>Saganbacteria</taxon>
    </lineage>
</organism>
<accession>A0A2H0XYV5</accession>
<dbReference type="AlphaFoldDB" id="A0A2H0XYV5"/>
<evidence type="ECO:0000313" key="2">
    <source>
        <dbReference type="Proteomes" id="UP000231343"/>
    </source>
</evidence>
<sequence>MELSGIGAFGIVPFLSEDIMKQAKFANIKTRAGKIAYFLALGKQARRPVIHEGIEQARGALKWIKEFLEEEEK</sequence>
<reference evidence="1 2" key="1">
    <citation type="submission" date="2017-09" db="EMBL/GenBank/DDBJ databases">
        <title>Depth-based differentiation of microbial function through sediment-hosted aquifers and enrichment of novel symbionts in the deep terrestrial subsurface.</title>
        <authorList>
            <person name="Probst A.J."/>
            <person name="Ladd B."/>
            <person name="Jarett J.K."/>
            <person name="Geller-Mcgrath D.E."/>
            <person name="Sieber C.M."/>
            <person name="Emerson J.B."/>
            <person name="Anantharaman K."/>
            <person name="Thomas B.C."/>
            <person name="Malmstrom R."/>
            <person name="Stieglmeier M."/>
            <person name="Klingl A."/>
            <person name="Woyke T."/>
            <person name="Ryan C.M."/>
            <person name="Banfield J.F."/>
        </authorList>
    </citation>
    <scope>NUCLEOTIDE SEQUENCE [LARGE SCALE GENOMIC DNA]</scope>
    <source>
        <strain evidence="1">CG08_land_8_20_14_0_20_45_16</strain>
    </source>
</reference>
<dbReference type="EMBL" id="PEYM01000059">
    <property type="protein sequence ID" value="PIS30230.1"/>
    <property type="molecule type" value="Genomic_DNA"/>
</dbReference>
<proteinExistence type="predicted"/>
<name>A0A2H0XYV5_UNCSA</name>